<dbReference type="AlphaFoldDB" id="A0A919K661"/>
<dbReference type="Gene3D" id="1.20.120.450">
    <property type="entry name" value="dinb family like domain"/>
    <property type="match status" value="1"/>
</dbReference>
<dbReference type="InterPro" id="IPR017517">
    <property type="entry name" value="Maleyloyr_isom"/>
</dbReference>
<accession>A0A919K661</accession>
<proteinExistence type="predicted"/>
<reference evidence="2" key="1">
    <citation type="submission" date="2021-01" db="EMBL/GenBank/DDBJ databases">
        <title>Whole genome shotgun sequence of Actinoplanes rishiriensis NBRC 108556.</title>
        <authorList>
            <person name="Komaki H."/>
            <person name="Tamura T."/>
        </authorList>
    </citation>
    <scope>NUCLEOTIDE SEQUENCE</scope>
    <source>
        <strain evidence="2">NBRC 108556</strain>
    </source>
</reference>
<dbReference type="GO" id="GO:0046872">
    <property type="term" value="F:metal ion binding"/>
    <property type="evidence" value="ECO:0007669"/>
    <property type="project" value="InterPro"/>
</dbReference>
<sequence length="232" mass="25476">MTYANEHFSSTITEETRMLDEREIYAWTSGNRLLIADVLASLDDAGWYAPTLCSGWTVRHLAAHLVQPMLVSFPRFFLTAMRYRGDTAKTVDHFTRRLARTPPPQLIALLRDHATDKVSPPRVGPMGPFAETCIHLRDMARPLSLPVDVPVEHWRILMDYLVSPAAAPGLTPAGRLRGITLAATDTDWVTGRGPEVRGTIEALAMAATGRPTALADLHGPGQHALASRLTAH</sequence>
<evidence type="ECO:0000313" key="3">
    <source>
        <dbReference type="Proteomes" id="UP000636960"/>
    </source>
</evidence>
<comment type="caution">
    <text evidence="2">The sequence shown here is derived from an EMBL/GenBank/DDBJ whole genome shotgun (WGS) entry which is preliminary data.</text>
</comment>
<dbReference type="EMBL" id="BOMV01000079">
    <property type="protein sequence ID" value="GIF00068.1"/>
    <property type="molecule type" value="Genomic_DNA"/>
</dbReference>
<dbReference type="Proteomes" id="UP000636960">
    <property type="component" value="Unassembled WGS sequence"/>
</dbReference>
<dbReference type="NCBIfam" id="TIGR03083">
    <property type="entry name" value="maleylpyruvate isomerase family mycothiol-dependent enzyme"/>
    <property type="match status" value="1"/>
</dbReference>
<organism evidence="2 3">
    <name type="scientific">Paractinoplanes rishiriensis</name>
    <dbReference type="NCBI Taxonomy" id="1050105"/>
    <lineage>
        <taxon>Bacteria</taxon>
        <taxon>Bacillati</taxon>
        <taxon>Actinomycetota</taxon>
        <taxon>Actinomycetes</taxon>
        <taxon>Micromonosporales</taxon>
        <taxon>Micromonosporaceae</taxon>
        <taxon>Paractinoplanes</taxon>
    </lineage>
</organism>
<name>A0A919K661_9ACTN</name>
<keyword evidence="3" id="KW-1185">Reference proteome</keyword>
<gene>
    <name evidence="2" type="ORF">Ari01nite_75320</name>
</gene>
<feature type="domain" description="Mycothiol-dependent maleylpyruvate isomerase metal-binding" evidence="1">
    <location>
        <begin position="35"/>
        <end position="115"/>
    </location>
</feature>
<dbReference type="Pfam" id="PF11716">
    <property type="entry name" value="MDMPI_N"/>
    <property type="match status" value="1"/>
</dbReference>
<protein>
    <recommendedName>
        <fullName evidence="1">Mycothiol-dependent maleylpyruvate isomerase metal-binding domain-containing protein</fullName>
    </recommendedName>
</protein>
<evidence type="ECO:0000313" key="2">
    <source>
        <dbReference type="EMBL" id="GIF00068.1"/>
    </source>
</evidence>
<evidence type="ECO:0000259" key="1">
    <source>
        <dbReference type="Pfam" id="PF11716"/>
    </source>
</evidence>
<dbReference type="InterPro" id="IPR024344">
    <property type="entry name" value="MDMPI_metal-binding"/>
</dbReference>
<dbReference type="SUPFAM" id="SSF109854">
    <property type="entry name" value="DinB/YfiT-like putative metalloenzymes"/>
    <property type="match status" value="1"/>
</dbReference>
<dbReference type="InterPro" id="IPR034660">
    <property type="entry name" value="DinB/YfiT-like"/>
</dbReference>